<evidence type="ECO:0000313" key="2">
    <source>
        <dbReference type="Proteomes" id="UP001054837"/>
    </source>
</evidence>
<comment type="caution">
    <text evidence="1">The sequence shown here is derived from an EMBL/GenBank/DDBJ whole genome shotgun (WGS) entry which is preliminary data.</text>
</comment>
<accession>A0AAV4QEJ6</accession>
<name>A0AAV4QEJ6_9ARAC</name>
<sequence>MRIIYVLSGCMHSLLSLPAHRFIVLIIGFDKKKLKQLVSIIWMHALAPHSPQESFPTHRFIVPILGFDK</sequence>
<gene>
    <name evidence="1" type="ORF">CDAR_34521</name>
</gene>
<reference evidence="1 2" key="1">
    <citation type="submission" date="2021-06" db="EMBL/GenBank/DDBJ databases">
        <title>Caerostris darwini draft genome.</title>
        <authorList>
            <person name="Kono N."/>
            <person name="Arakawa K."/>
        </authorList>
    </citation>
    <scope>NUCLEOTIDE SEQUENCE [LARGE SCALE GENOMIC DNA]</scope>
</reference>
<dbReference type="Proteomes" id="UP001054837">
    <property type="component" value="Unassembled WGS sequence"/>
</dbReference>
<organism evidence="1 2">
    <name type="scientific">Caerostris darwini</name>
    <dbReference type="NCBI Taxonomy" id="1538125"/>
    <lineage>
        <taxon>Eukaryota</taxon>
        <taxon>Metazoa</taxon>
        <taxon>Ecdysozoa</taxon>
        <taxon>Arthropoda</taxon>
        <taxon>Chelicerata</taxon>
        <taxon>Arachnida</taxon>
        <taxon>Araneae</taxon>
        <taxon>Araneomorphae</taxon>
        <taxon>Entelegynae</taxon>
        <taxon>Araneoidea</taxon>
        <taxon>Araneidae</taxon>
        <taxon>Caerostris</taxon>
    </lineage>
</organism>
<dbReference type="EMBL" id="BPLQ01004357">
    <property type="protein sequence ID" value="GIY07555.1"/>
    <property type="molecule type" value="Genomic_DNA"/>
</dbReference>
<keyword evidence="2" id="KW-1185">Reference proteome</keyword>
<proteinExistence type="predicted"/>
<dbReference type="AlphaFoldDB" id="A0AAV4QEJ6"/>
<evidence type="ECO:0000313" key="1">
    <source>
        <dbReference type="EMBL" id="GIY07555.1"/>
    </source>
</evidence>
<protein>
    <submittedName>
        <fullName evidence="1">Uncharacterized protein</fullName>
    </submittedName>
</protein>